<dbReference type="OrthoDB" id="10261556at2759"/>
<evidence type="ECO:0000256" key="2">
    <source>
        <dbReference type="ARBA" id="ARBA00022741"/>
    </source>
</evidence>
<feature type="non-terminal residue" evidence="8">
    <location>
        <position position="315"/>
    </location>
</feature>
<dbReference type="InterPro" id="IPR014001">
    <property type="entry name" value="Helicase_ATP-bd"/>
</dbReference>
<dbReference type="PANTHER" id="PTHR13710:SF154">
    <property type="entry name" value="RECQ HELICASE, PUTATIVE (AFU_ORTHOLOGUE AFUA_6G14720)-RELATED"/>
    <property type="match status" value="1"/>
</dbReference>
<keyword evidence="2" id="KW-0547">Nucleotide-binding</keyword>
<feature type="domain" description="Helicase ATP-binding" evidence="6">
    <location>
        <begin position="1"/>
        <end position="135"/>
    </location>
</feature>
<dbReference type="EMBL" id="ML210285">
    <property type="protein sequence ID" value="TFK20869.1"/>
    <property type="molecule type" value="Genomic_DNA"/>
</dbReference>
<dbReference type="AlphaFoldDB" id="A0A5C3KKK8"/>
<comment type="similarity">
    <text evidence="1">Belongs to the helicase family. RecQ subfamily.</text>
</comment>
<dbReference type="GO" id="GO:0005524">
    <property type="term" value="F:ATP binding"/>
    <property type="evidence" value="ECO:0007669"/>
    <property type="project" value="UniProtKB-KW"/>
</dbReference>
<name>A0A5C3KKK8_COPMA</name>
<dbReference type="GO" id="GO:0005737">
    <property type="term" value="C:cytoplasm"/>
    <property type="evidence" value="ECO:0007669"/>
    <property type="project" value="TreeGrafter"/>
</dbReference>
<dbReference type="EC" id="5.6.2.4" evidence="5"/>
<evidence type="ECO:0000259" key="7">
    <source>
        <dbReference type="PROSITE" id="PS51194"/>
    </source>
</evidence>
<dbReference type="STRING" id="230819.A0A5C3KKK8"/>
<protein>
    <recommendedName>
        <fullName evidence="5">DNA 3'-5' helicase</fullName>
        <ecNumber evidence="5">5.6.2.4</ecNumber>
    </recommendedName>
</protein>
<dbReference type="GO" id="GO:0043138">
    <property type="term" value="F:3'-5' DNA helicase activity"/>
    <property type="evidence" value="ECO:0007669"/>
    <property type="project" value="UniProtKB-EC"/>
</dbReference>
<comment type="catalytic activity">
    <reaction evidence="4">
        <text>Couples ATP hydrolysis with the unwinding of duplex DNA by translocating in the 3'-5' direction.</text>
        <dbReference type="EC" id="5.6.2.4"/>
    </reaction>
</comment>
<dbReference type="GO" id="GO:0005694">
    <property type="term" value="C:chromosome"/>
    <property type="evidence" value="ECO:0007669"/>
    <property type="project" value="TreeGrafter"/>
</dbReference>
<dbReference type="SMART" id="SM00490">
    <property type="entry name" value="HELICc"/>
    <property type="match status" value="1"/>
</dbReference>
<evidence type="ECO:0000313" key="9">
    <source>
        <dbReference type="Proteomes" id="UP000307440"/>
    </source>
</evidence>
<keyword evidence="8" id="KW-0378">Hydrolase</keyword>
<reference evidence="8 9" key="1">
    <citation type="journal article" date="2019" name="Nat. Ecol. Evol.">
        <title>Megaphylogeny resolves global patterns of mushroom evolution.</title>
        <authorList>
            <person name="Varga T."/>
            <person name="Krizsan K."/>
            <person name="Foldi C."/>
            <person name="Dima B."/>
            <person name="Sanchez-Garcia M."/>
            <person name="Sanchez-Ramirez S."/>
            <person name="Szollosi G.J."/>
            <person name="Szarkandi J.G."/>
            <person name="Papp V."/>
            <person name="Albert L."/>
            <person name="Andreopoulos W."/>
            <person name="Angelini C."/>
            <person name="Antonin V."/>
            <person name="Barry K.W."/>
            <person name="Bougher N.L."/>
            <person name="Buchanan P."/>
            <person name="Buyck B."/>
            <person name="Bense V."/>
            <person name="Catcheside P."/>
            <person name="Chovatia M."/>
            <person name="Cooper J."/>
            <person name="Damon W."/>
            <person name="Desjardin D."/>
            <person name="Finy P."/>
            <person name="Geml J."/>
            <person name="Haridas S."/>
            <person name="Hughes K."/>
            <person name="Justo A."/>
            <person name="Karasinski D."/>
            <person name="Kautmanova I."/>
            <person name="Kiss B."/>
            <person name="Kocsube S."/>
            <person name="Kotiranta H."/>
            <person name="LaButti K.M."/>
            <person name="Lechner B.E."/>
            <person name="Liimatainen K."/>
            <person name="Lipzen A."/>
            <person name="Lukacs Z."/>
            <person name="Mihaltcheva S."/>
            <person name="Morgado L.N."/>
            <person name="Niskanen T."/>
            <person name="Noordeloos M.E."/>
            <person name="Ohm R.A."/>
            <person name="Ortiz-Santana B."/>
            <person name="Ovrebo C."/>
            <person name="Racz N."/>
            <person name="Riley R."/>
            <person name="Savchenko A."/>
            <person name="Shiryaev A."/>
            <person name="Soop K."/>
            <person name="Spirin V."/>
            <person name="Szebenyi C."/>
            <person name="Tomsovsky M."/>
            <person name="Tulloss R.E."/>
            <person name="Uehling J."/>
            <person name="Grigoriev I.V."/>
            <person name="Vagvolgyi C."/>
            <person name="Papp T."/>
            <person name="Martin F.M."/>
            <person name="Miettinen O."/>
            <person name="Hibbett D.S."/>
            <person name="Nagy L.G."/>
        </authorList>
    </citation>
    <scope>NUCLEOTIDE SEQUENCE [LARGE SCALE GENOMIC DNA]</scope>
    <source>
        <strain evidence="8 9">CBS 121175</strain>
    </source>
</reference>
<dbReference type="PROSITE" id="PS51194">
    <property type="entry name" value="HELICASE_CTER"/>
    <property type="match status" value="1"/>
</dbReference>
<gene>
    <name evidence="8" type="ORF">FA15DRAFT_565786</name>
</gene>
<organism evidence="8 9">
    <name type="scientific">Coprinopsis marcescibilis</name>
    <name type="common">Agaric fungus</name>
    <name type="synonym">Psathyrella marcescibilis</name>
    <dbReference type="NCBI Taxonomy" id="230819"/>
    <lineage>
        <taxon>Eukaryota</taxon>
        <taxon>Fungi</taxon>
        <taxon>Dikarya</taxon>
        <taxon>Basidiomycota</taxon>
        <taxon>Agaricomycotina</taxon>
        <taxon>Agaricomycetes</taxon>
        <taxon>Agaricomycetidae</taxon>
        <taxon>Agaricales</taxon>
        <taxon>Agaricineae</taxon>
        <taxon>Psathyrellaceae</taxon>
        <taxon>Coprinopsis</taxon>
    </lineage>
</organism>
<evidence type="ECO:0000256" key="1">
    <source>
        <dbReference type="ARBA" id="ARBA00005446"/>
    </source>
</evidence>
<proteinExistence type="inferred from homology"/>
<evidence type="ECO:0000256" key="3">
    <source>
        <dbReference type="ARBA" id="ARBA00022840"/>
    </source>
</evidence>
<evidence type="ECO:0000256" key="4">
    <source>
        <dbReference type="ARBA" id="ARBA00034617"/>
    </source>
</evidence>
<keyword evidence="3" id="KW-0067">ATP-binding</keyword>
<evidence type="ECO:0000313" key="8">
    <source>
        <dbReference type="EMBL" id="TFK20869.1"/>
    </source>
</evidence>
<evidence type="ECO:0000256" key="5">
    <source>
        <dbReference type="ARBA" id="ARBA00034808"/>
    </source>
</evidence>
<dbReference type="Proteomes" id="UP000307440">
    <property type="component" value="Unassembled WGS sequence"/>
</dbReference>
<feature type="domain" description="Helicase C-terminal" evidence="7">
    <location>
        <begin position="168"/>
        <end position="315"/>
    </location>
</feature>
<dbReference type="GO" id="GO:0016787">
    <property type="term" value="F:hydrolase activity"/>
    <property type="evidence" value="ECO:0007669"/>
    <property type="project" value="UniProtKB-KW"/>
</dbReference>
<dbReference type="InterPro" id="IPR027417">
    <property type="entry name" value="P-loop_NTPase"/>
</dbReference>
<dbReference type="GO" id="GO:0009378">
    <property type="term" value="F:four-way junction helicase activity"/>
    <property type="evidence" value="ECO:0007669"/>
    <property type="project" value="TreeGrafter"/>
</dbReference>
<dbReference type="PROSITE" id="PS51192">
    <property type="entry name" value="HELICASE_ATP_BIND_1"/>
    <property type="match status" value="1"/>
</dbReference>
<accession>A0A5C3KKK8</accession>
<dbReference type="GO" id="GO:0003676">
    <property type="term" value="F:nucleic acid binding"/>
    <property type="evidence" value="ECO:0007669"/>
    <property type="project" value="InterPro"/>
</dbReference>
<dbReference type="Pfam" id="PF00271">
    <property type="entry name" value="Helicase_C"/>
    <property type="match status" value="1"/>
</dbReference>
<keyword evidence="9" id="KW-1185">Reference proteome</keyword>
<evidence type="ECO:0000259" key="6">
    <source>
        <dbReference type="PROSITE" id="PS51192"/>
    </source>
</evidence>
<dbReference type="Gene3D" id="3.40.50.300">
    <property type="entry name" value="P-loop containing nucleotide triphosphate hydrolases"/>
    <property type="match status" value="3"/>
</dbReference>
<dbReference type="InterPro" id="IPR011545">
    <property type="entry name" value="DEAD/DEAH_box_helicase_dom"/>
</dbReference>
<feature type="non-terminal residue" evidence="8">
    <location>
        <position position="1"/>
    </location>
</feature>
<dbReference type="InterPro" id="IPR001650">
    <property type="entry name" value="Helicase_C-like"/>
</dbReference>
<sequence length="315" mass="35792">TGLGKTLTFFAPLLFNNNGIKIIITALNVLGEKNEQELKELGINAINITAATNMQQTFKDIAQGKYRVIITSPEVIMNDSKFQFEWGNDFRPDYADLGRLRWILPSHVHFHVVSATMPDSTLADVKKKLQMKDSETVIIRRSNDRPNVHITVEEMKFSAASAKDVERILRTHVWSVSPPPSFMVFANARRETERGVESAWENLPDDMRKKIIWFHAGMSDKFWRESIERIRKGEVYGGWFTDCGGMGLDIPFIQIIIQFRYVKSLCVLMQRFGRAGRGIGTEACAIYLVEPKYFDCNKTQGAPTGQKRPAKGGQK</sequence>
<dbReference type="Pfam" id="PF00270">
    <property type="entry name" value="DEAD"/>
    <property type="match status" value="1"/>
</dbReference>
<dbReference type="PANTHER" id="PTHR13710">
    <property type="entry name" value="DNA HELICASE RECQ FAMILY MEMBER"/>
    <property type="match status" value="1"/>
</dbReference>
<dbReference type="GO" id="GO:0000724">
    <property type="term" value="P:double-strand break repair via homologous recombination"/>
    <property type="evidence" value="ECO:0007669"/>
    <property type="project" value="TreeGrafter"/>
</dbReference>
<dbReference type="SUPFAM" id="SSF52540">
    <property type="entry name" value="P-loop containing nucleoside triphosphate hydrolases"/>
    <property type="match status" value="1"/>
</dbReference>